<organism evidence="2">
    <name type="scientific">Anguilla anguilla</name>
    <name type="common">European freshwater eel</name>
    <name type="synonym">Muraena anguilla</name>
    <dbReference type="NCBI Taxonomy" id="7936"/>
    <lineage>
        <taxon>Eukaryota</taxon>
        <taxon>Metazoa</taxon>
        <taxon>Chordata</taxon>
        <taxon>Craniata</taxon>
        <taxon>Vertebrata</taxon>
        <taxon>Euteleostomi</taxon>
        <taxon>Actinopterygii</taxon>
        <taxon>Neopterygii</taxon>
        <taxon>Teleostei</taxon>
        <taxon>Anguilliformes</taxon>
        <taxon>Anguillidae</taxon>
        <taxon>Anguilla</taxon>
    </lineage>
</organism>
<reference evidence="2" key="2">
    <citation type="journal article" date="2015" name="Fish Shellfish Immunol.">
        <title>Early steps in the European eel (Anguilla anguilla)-Vibrio vulnificus interaction in the gills: Role of the RtxA13 toxin.</title>
        <authorList>
            <person name="Callol A."/>
            <person name="Pajuelo D."/>
            <person name="Ebbesson L."/>
            <person name="Teles M."/>
            <person name="MacKenzie S."/>
            <person name="Amaro C."/>
        </authorList>
    </citation>
    <scope>NUCLEOTIDE SEQUENCE</scope>
</reference>
<dbReference type="AlphaFoldDB" id="A0A0E9SGV8"/>
<keyword evidence="1" id="KW-1133">Transmembrane helix</keyword>
<evidence type="ECO:0000313" key="2">
    <source>
        <dbReference type="EMBL" id="JAH40487.1"/>
    </source>
</evidence>
<keyword evidence="1" id="KW-0472">Membrane</keyword>
<evidence type="ECO:0000256" key="1">
    <source>
        <dbReference type="SAM" id="Phobius"/>
    </source>
</evidence>
<sequence length="33" mass="3972">MCKCLFILDCFKLVYTYIYYASLWYAYSASSKL</sequence>
<feature type="transmembrane region" description="Helical" evidence="1">
    <location>
        <begin position="6"/>
        <end position="27"/>
    </location>
</feature>
<accession>A0A0E9SGV8</accession>
<proteinExistence type="predicted"/>
<keyword evidence="1" id="KW-0812">Transmembrane</keyword>
<reference evidence="2" key="1">
    <citation type="submission" date="2014-11" db="EMBL/GenBank/DDBJ databases">
        <authorList>
            <person name="Amaro Gonzalez C."/>
        </authorList>
    </citation>
    <scope>NUCLEOTIDE SEQUENCE</scope>
</reference>
<dbReference type="EMBL" id="GBXM01068090">
    <property type="protein sequence ID" value="JAH40487.1"/>
    <property type="molecule type" value="Transcribed_RNA"/>
</dbReference>
<name>A0A0E9SGV8_ANGAN</name>
<protein>
    <submittedName>
        <fullName evidence="2">Uncharacterized protein</fullName>
    </submittedName>
</protein>
<dbReference type="EMBL" id="GBXM01067442">
    <property type="protein sequence ID" value="JAH41135.1"/>
    <property type="molecule type" value="Transcribed_RNA"/>
</dbReference>